<proteinExistence type="predicted"/>
<dbReference type="RefSeq" id="WP_064627680.1">
    <property type="nucleotide sequence ID" value="NZ_LQYE01000001.1"/>
</dbReference>
<dbReference type="EMBL" id="LQYE01000001">
    <property type="protein sequence ID" value="OAT70483.1"/>
    <property type="molecule type" value="Genomic_DNA"/>
</dbReference>
<organism evidence="1 2">
    <name type="scientific">Mycobacteroides immunogenum</name>
    <dbReference type="NCBI Taxonomy" id="83262"/>
    <lineage>
        <taxon>Bacteria</taxon>
        <taxon>Bacillati</taxon>
        <taxon>Actinomycetota</taxon>
        <taxon>Actinomycetes</taxon>
        <taxon>Mycobacteriales</taxon>
        <taxon>Mycobacteriaceae</taxon>
        <taxon>Mycobacteroides</taxon>
    </lineage>
</organism>
<dbReference type="Proteomes" id="UP000186919">
    <property type="component" value="Unassembled WGS sequence"/>
</dbReference>
<name>A0A179VHH6_9MYCO</name>
<dbReference type="AlphaFoldDB" id="A0A179VHH6"/>
<gene>
    <name evidence="1" type="ORF">AWB85_03870</name>
</gene>
<protein>
    <submittedName>
        <fullName evidence="1">Uncharacterized protein</fullName>
    </submittedName>
</protein>
<reference evidence="1 2" key="1">
    <citation type="submission" date="2016-01" db="EMBL/GenBank/DDBJ databases">
        <title>Mycobacterium immunogenum strain CD11_6 genome sequencing and assembly.</title>
        <authorList>
            <person name="Kaur G."/>
            <person name="Nair G.R."/>
            <person name="Mayilraj S."/>
        </authorList>
    </citation>
    <scope>NUCLEOTIDE SEQUENCE [LARGE SCALE GENOMIC DNA]</scope>
    <source>
        <strain evidence="1 2">CD11-6</strain>
    </source>
</reference>
<sequence>MITVSTCAYGWCTNAASQHLDHYSAGEVTAALDDPKSAVISCGVDVELGGKIYDDEIIVVVRSVGQTNSASLTVGEGIGLSLTVAEAQQLRDLLDVAMANREEIRGRVG</sequence>
<comment type="caution">
    <text evidence="1">The sequence shown here is derived from an EMBL/GenBank/DDBJ whole genome shotgun (WGS) entry which is preliminary data.</text>
</comment>
<evidence type="ECO:0000313" key="1">
    <source>
        <dbReference type="EMBL" id="OAT70483.1"/>
    </source>
</evidence>
<evidence type="ECO:0000313" key="2">
    <source>
        <dbReference type="Proteomes" id="UP000186919"/>
    </source>
</evidence>
<accession>A0A179VHH6</accession>